<keyword evidence="5" id="KW-1185">Reference proteome</keyword>
<evidence type="ECO:0000256" key="1">
    <source>
        <dbReference type="ARBA" id="ARBA00022737"/>
    </source>
</evidence>
<dbReference type="OrthoDB" id="310386at2759"/>
<organism evidence="4 5">
    <name type="scientific">Paramecium octaurelia</name>
    <dbReference type="NCBI Taxonomy" id="43137"/>
    <lineage>
        <taxon>Eukaryota</taxon>
        <taxon>Sar</taxon>
        <taxon>Alveolata</taxon>
        <taxon>Ciliophora</taxon>
        <taxon>Intramacronucleata</taxon>
        <taxon>Oligohymenophorea</taxon>
        <taxon>Peniculida</taxon>
        <taxon>Parameciidae</taxon>
        <taxon>Paramecium</taxon>
    </lineage>
</organism>
<dbReference type="PANTHER" id="PTHR44943:SF4">
    <property type="entry name" value="TPR REPEAT-CONTAINING PROTEIN MJ0798"/>
    <property type="match status" value="1"/>
</dbReference>
<dbReference type="PANTHER" id="PTHR44943">
    <property type="entry name" value="CELLULOSE SYNTHASE OPERON PROTEIN C"/>
    <property type="match status" value="1"/>
</dbReference>
<evidence type="ECO:0000313" key="4">
    <source>
        <dbReference type="EMBL" id="CAD8180814.1"/>
    </source>
</evidence>
<name>A0A8S1VT18_PAROT</name>
<evidence type="ECO:0000313" key="5">
    <source>
        <dbReference type="Proteomes" id="UP000683925"/>
    </source>
</evidence>
<dbReference type="Pfam" id="PF13181">
    <property type="entry name" value="TPR_8"/>
    <property type="match status" value="1"/>
</dbReference>
<protein>
    <recommendedName>
        <fullName evidence="6">Tetratricopeptide repeat protein</fullName>
    </recommendedName>
</protein>
<evidence type="ECO:0008006" key="6">
    <source>
        <dbReference type="Google" id="ProtNLM"/>
    </source>
</evidence>
<dbReference type="EMBL" id="CAJJDP010000074">
    <property type="protein sequence ID" value="CAD8180814.1"/>
    <property type="molecule type" value="Genomic_DNA"/>
</dbReference>
<proteinExistence type="predicted"/>
<comment type="caution">
    <text evidence="4">The sequence shown here is derived from an EMBL/GenBank/DDBJ whole genome shotgun (WGS) entry which is preliminary data.</text>
</comment>
<feature type="coiled-coil region" evidence="3">
    <location>
        <begin position="89"/>
        <end position="142"/>
    </location>
</feature>
<dbReference type="Pfam" id="PF13431">
    <property type="entry name" value="TPR_17"/>
    <property type="match status" value="1"/>
</dbReference>
<dbReference type="Proteomes" id="UP000683925">
    <property type="component" value="Unassembled WGS sequence"/>
</dbReference>
<sequence length="486" mass="57434">MIQEVSQNILSFLFILIQQHNKKWKIKANDIHDFNYQHVEIQKQIEVLKIFTLHSNCKKDLKGFGQIQSLIKKFHQNILDLATQLNKSFAQVKIKYEEFQKQLENMQTQLVKISECLSQQHYQQMKANLQVIKELYQYLNNQEEIMKQNQIGTQLVRIKLVVQALDLDKGQQCKLDIKQDNENILNQGILVVKIKLGIQLIQMNQKSNHTRLVETAGGQSKNYLMHKISRETIIIGSILQNYLIIQLGQGRILREQAKKINNNLYGDPLDYSDQELRKTQENTFIFIAKSYALNEENQFQQAIEFCNKVLREDPQHLHALYRKSYSLDDLKQYSQAILCIEIALKFHPKYCIGYLKKGYSLGEEWKYKDEIVCYDKAIQLDPNYAMAYNNKGIALQYKQVDQKIFTKILMQLFAMIKQFKQIQKMQVPILIKGMYQQKSRITLHLQRIMSRQSYIANQFKINLNVQLWNQKQKVNTYICHYHNISV</sequence>
<evidence type="ECO:0000256" key="2">
    <source>
        <dbReference type="ARBA" id="ARBA00022803"/>
    </source>
</evidence>
<dbReference type="InterPro" id="IPR051685">
    <property type="entry name" value="Ycf3/AcsC/BcsC/TPR_MFPF"/>
</dbReference>
<dbReference type="SMART" id="SM00028">
    <property type="entry name" value="TPR"/>
    <property type="match status" value="3"/>
</dbReference>
<dbReference type="InterPro" id="IPR019734">
    <property type="entry name" value="TPR_rpt"/>
</dbReference>
<dbReference type="AlphaFoldDB" id="A0A8S1VT18"/>
<keyword evidence="3" id="KW-0175">Coiled coil</keyword>
<gene>
    <name evidence="4" type="ORF">POCTA_138.1.T0750245</name>
</gene>
<evidence type="ECO:0000256" key="3">
    <source>
        <dbReference type="SAM" id="Coils"/>
    </source>
</evidence>
<keyword evidence="1" id="KW-0677">Repeat</keyword>
<reference evidence="4" key="1">
    <citation type="submission" date="2021-01" db="EMBL/GenBank/DDBJ databases">
        <authorList>
            <consortium name="Genoscope - CEA"/>
            <person name="William W."/>
        </authorList>
    </citation>
    <scope>NUCLEOTIDE SEQUENCE</scope>
</reference>
<keyword evidence="2" id="KW-0802">TPR repeat</keyword>
<accession>A0A8S1VT18</accession>